<sequence length="122" mass="14178">MMSIREAITALSCENVLECFFGLNEFDILIYRTLLKLGGARIEQLAETIEKSENTIYKSLQKLMLCGLVFREKKTIEAGGYYYIYMPVEPERVAEKMRKMLGELCKRVDTAINEFVTEFREV</sequence>
<dbReference type="STRING" id="693661.Arcve_0197"/>
<keyword evidence="3" id="KW-1185">Reference proteome</keyword>
<dbReference type="PANTHER" id="PTHR34293">
    <property type="entry name" value="HTH-TYPE TRANSCRIPTIONAL REGULATOR TRMBL2"/>
    <property type="match status" value="1"/>
</dbReference>
<name>F2KNK7_ARCVS</name>
<dbReference type="GeneID" id="10393289"/>
<evidence type="ECO:0000313" key="2">
    <source>
        <dbReference type="EMBL" id="AEA46235.1"/>
    </source>
</evidence>
<dbReference type="HOGENOM" id="CLU_140786_0_0_2"/>
<dbReference type="InterPro" id="IPR036390">
    <property type="entry name" value="WH_DNA-bd_sf"/>
</dbReference>
<reference evidence="2 3" key="1">
    <citation type="submission" date="2011-03" db="EMBL/GenBank/DDBJ databases">
        <title>The complete genome of Archaeoglobus veneficus SNP6.</title>
        <authorList>
            <consortium name="US DOE Joint Genome Institute (JGI-PGF)"/>
            <person name="Lucas S."/>
            <person name="Copeland A."/>
            <person name="Lapidus A."/>
            <person name="Bruce D."/>
            <person name="Goodwin L."/>
            <person name="Pitluck S."/>
            <person name="Kyrpides N."/>
            <person name="Mavromatis K."/>
            <person name="Pagani I."/>
            <person name="Ivanova N."/>
            <person name="Mikhailova N."/>
            <person name="Lu M."/>
            <person name="Detter J.C."/>
            <person name="Tapia R."/>
            <person name="Han C."/>
            <person name="Land M."/>
            <person name="Hauser L."/>
            <person name="Markowitz V."/>
            <person name="Cheng J.-F."/>
            <person name="Hugenholtz P."/>
            <person name="Woyke T."/>
            <person name="Wu D."/>
            <person name="Spring S."/>
            <person name="Brambilla E."/>
            <person name="Klenk H.-P."/>
            <person name="Eisen J.A."/>
        </authorList>
    </citation>
    <scope>NUCLEOTIDE SEQUENCE [LARGE SCALE GENOMIC DNA]</scope>
    <source>
        <strain>SNP6</strain>
    </source>
</reference>
<feature type="domain" description="Transcription regulator TrmB N-terminal" evidence="1">
    <location>
        <begin position="17"/>
        <end position="91"/>
    </location>
</feature>
<dbReference type="Pfam" id="PF01978">
    <property type="entry name" value="TrmB"/>
    <property type="match status" value="1"/>
</dbReference>
<dbReference type="Gene3D" id="1.10.10.10">
    <property type="entry name" value="Winged helix-like DNA-binding domain superfamily/Winged helix DNA-binding domain"/>
    <property type="match status" value="1"/>
</dbReference>
<dbReference type="InterPro" id="IPR011991">
    <property type="entry name" value="ArsR-like_HTH"/>
</dbReference>
<organism evidence="2 3">
    <name type="scientific">Archaeoglobus veneficus (strain DSM 11195 / SNP6)</name>
    <dbReference type="NCBI Taxonomy" id="693661"/>
    <lineage>
        <taxon>Archaea</taxon>
        <taxon>Methanobacteriati</taxon>
        <taxon>Methanobacteriota</taxon>
        <taxon>Archaeoglobi</taxon>
        <taxon>Archaeoglobales</taxon>
        <taxon>Archaeoglobaceae</taxon>
        <taxon>Archaeoglobus</taxon>
    </lineage>
</organism>
<dbReference type="RefSeq" id="WP_013682911.1">
    <property type="nucleotide sequence ID" value="NC_015320.1"/>
</dbReference>
<dbReference type="InterPro" id="IPR002831">
    <property type="entry name" value="Tscrpt_reg_TrmB_N"/>
</dbReference>
<dbReference type="InterPro" id="IPR051797">
    <property type="entry name" value="TrmB-like"/>
</dbReference>
<dbReference type="PANTHER" id="PTHR34293:SF1">
    <property type="entry name" value="HTH-TYPE TRANSCRIPTIONAL REGULATOR TRMBL2"/>
    <property type="match status" value="1"/>
</dbReference>
<dbReference type="SUPFAM" id="SSF46785">
    <property type="entry name" value="Winged helix' DNA-binding domain"/>
    <property type="match status" value="1"/>
</dbReference>
<dbReference type="OrthoDB" id="9141at2157"/>
<evidence type="ECO:0000259" key="1">
    <source>
        <dbReference type="Pfam" id="PF01978"/>
    </source>
</evidence>
<accession>F2KNK7</accession>
<dbReference type="Proteomes" id="UP000008136">
    <property type="component" value="Chromosome"/>
</dbReference>
<dbReference type="KEGG" id="ave:Arcve_0197"/>
<protein>
    <submittedName>
        <fullName evidence="2">Transcriptional regulator, TrmB</fullName>
    </submittedName>
</protein>
<dbReference type="eggNOG" id="arCOG02242">
    <property type="taxonomic scope" value="Archaea"/>
</dbReference>
<dbReference type="InterPro" id="IPR036388">
    <property type="entry name" value="WH-like_DNA-bd_sf"/>
</dbReference>
<dbReference type="CDD" id="cd00090">
    <property type="entry name" value="HTH_ARSR"/>
    <property type="match status" value="1"/>
</dbReference>
<evidence type="ECO:0000313" key="3">
    <source>
        <dbReference type="Proteomes" id="UP000008136"/>
    </source>
</evidence>
<proteinExistence type="predicted"/>
<gene>
    <name evidence="2" type="ordered locus">Arcve_0197</name>
</gene>
<dbReference type="AlphaFoldDB" id="F2KNK7"/>
<dbReference type="EMBL" id="CP002588">
    <property type="protein sequence ID" value="AEA46235.1"/>
    <property type="molecule type" value="Genomic_DNA"/>
</dbReference>